<protein>
    <recommendedName>
        <fullName evidence="4">Secreted protein</fullName>
    </recommendedName>
</protein>
<name>B3MER7_DROAN</name>
<evidence type="ECO:0000313" key="2">
    <source>
        <dbReference type="EMBL" id="EDV35531.1"/>
    </source>
</evidence>
<keyword evidence="1" id="KW-0732">Signal</keyword>
<accession>B3MER7</accession>
<dbReference type="GeneID" id="6495282"/>
<feature type="signal peptide" evidence="1">
    <location>
        <begin position="1"/>
        <end position="23"/>
    </location>
</feature>
<dbReference type="KEGG" id="dan:6495282"/>
<evidence type="ECO:0000256" key="1">
    <source>
        <dbReference type="SAM" id="SignalP"/>
    </source>
</evidence>
<gene>
    <name evidence="2" type="primary">Dana\GF12432</name>
    <name evidence="2" type="synonym">dana_GLEANR_12435</name>
    <name evidence="2" type="ORF">GF12432</name>
</gene>
<evidence type="ECO:0000313" key="3">
    <source>
        <dbReference type="Proteomes" id="UP000007801"/>
    </source>
</evidence>
<dbReference type="PhylomeDB" id="B3MER7"/>
<sequence length="116" mass="13842">MNFASVTHILVLILILLMEICAARPWWNTNEAGYDASLDPVAWSRSFVKDQVRRTRHNTLPTESRSNHRQAPKYRYKKLAKVLAGSHQKVSTRHHKKFLRRRQKMTARERYSLWRQ</sequence>
<reference evidence="2 3" key="1">
    <citation type="journal article" date="2007" name="Nature">
        <title>Evolution of genes and genomes on the Drosophila phylogeny.</title>
        <authorList>
            <consortium name="Drosophila 12 Genomes Consortium"/>
            <person name="Clark A.G."/>
            <person name="Eisen M.B."/>
            <person name="Smith D.R."/>
            <person name="Bergman C.M."/>
            <person name="Oliver B."/>
            <person name="Markow T.A."/>
            <person name="Kaufman T.C."/>
            <person name="Kellis M."/>
            <person name="Gelbart W."/>
            <person name="Iyer V.N."/>
            <person name="Pollard D.A."/>
            <person name="Sackton T.B."/>
            <person name="Larracuente A.M."/>
            <person name="Singh N.D."/>
            <person name="Abad J.P."/>
            <person name="Abt D.N."/>
            <person name="Adryan B."/>
            <person name="Aguade M."/>
            <person name="Akashi H."/>
            <person name="Anderson W.W."/>
            <person name="Aquadro C.F."/>
            <person name="Ardell D.H."/>
            <person name="Arguello R."/>
            <person name="Artieri C.G."/>
            <person name="Barbash D.A."/>
            <person name="Barker D."/>
            <person name="Barsanti P."/>
            <person name="Batterham P."/>
            <person name="Batzoglou S."/>
            <person name="Begun D."/>
            <person name="Bhutkar A."/>
            <person name="Blanco E."/>
            <person name="Bosak S.A."/>
            <person name="Bradley R.K."/>
            <person name="Brand A.D."/>
            <person name="Brent M.R."/>
            <person name="Brooks A.N."/>
            <person name="Brown R.H."/>
            <person name="Butlin R.K."/>
            <person name="Caggese C."/>
            <person name="Calvi B.R."/>
            <person name="Bernardo de Carvalho A."/>
            <person name="Caspi A."/>
            <person name="Castrezana S."/>
            <person name="Celniker S.E."/>
            <person name="Chang J.L."/>
            <person name="Chapple C."/>
            <person name="Chatterji S."/>
            <person name="Chinwalla A."/>
            <person name="Civetta A."/>
            <person name="Clifton S.W."/>
            <person name="Comeron J.M."/>
            <person name="Costello J.C."/>
            <person name="Coyne J.A."/>
            <person name="Daub J."/>
            <person name="David R.G."/>
            <person name="Delcher A.L."/>
            <person name="Delehaunty K."/>
            <person name="Do C.B."/>
            <person name="Ebling H."/>
            <person name="Edwards K."/>
            <person name="Eickbush T."/>
            <person name="Evans J.D."/>
            <person name="Filipski A."/>
            <person name="Findeiss S."/>
            <person name="Freyhult E."/>
            <person name="Fulton L."/>
            <person name="Fulton R."/>
            <person name="Garcia A.C."/>
            <person name="Gardiner A."/>
            <person name="Garfield D.A."/>
            <person name="Garvin B.E."/>
            <person name="Gibson G."/>
            <person name="Gilbert D."/>
            <person name="Gnerre S."/>
            <person name="Godfrey J."/>
            <person name="Good R."/>
            <person name="Gotea V."/>
            <person name="Gravely B."/>
            <person name="Greenberg A.J."/>
            <person name="Griffiths-Jones S."/>
            <person name="Gross S."/>
            <person name="Guigo R."/>
            <person name="Gustafson E.A."/>
            <person name="Haerty W."/>
            <person name="Hahn M.W."/>
            <person name="Halligan D.L."/>
            <person name="Halpern A.L."/>
            <person name="Halter G.M."/>
            <person name="Han M.V."/>
            <person name="Heger A."/>
            <person name="Hillier L."/>
            <person name="Hinrichs A.S."/>
            <person name="Holmes I."/>
            <person name="Hoskins R.A."/>
            <person name="Hubisz M.J."/>
            <person name="Hultmark D."/>
            <person name="Huntley M.A."/>
            <person name="Jaffe D.B."/>
            <person name="Jagadeeshan S."/>
            <person name="Jeck W.R."/>
            <person name="Johnson J."/>
            <person name="Jones C.D."/>
            <person name="Jordan W.C."/>
            <person name="Karpen G.H."/>
            <person name="Kataoka E."/>
            <person name="Keightley P.D."/>
            <person name="Kheradpour P."/>
            <person name="Kirkness E.F."/>
            <person name="Koerich L.B."/>
            <person name="Kristiansen K."/>
            <person name="Kudrna D."/>
            <person name="Kulathinal R.J."/>
            <person name="Kumar S."/>
            <person name="Kwok R."/>
            <person name="Lander E."/>
            <person name="Langley C.H."/>
            <person name="Lapoint R."/>
            <person name="Lazzaro B.P."/>
            <person name="Lee S.J."/>
            <person name="Levesque L."/>
            <person name="Li R."/>
            <person name="Lin C.F."/>
            <person name="Lin M.F."/>
            <person name="Lindblad-Toh K."/>
            <person name="Llopart A."/>
            <person name="Long M."/>
            <person name="Low L."/>
            <person name="Lozovsky E."/>
            <person name="Lu J."/>
            <person name="Luo M."/>
            <person name="Machado C.A."/>
            <person name="Makalowski W."/>
            <person name="Marzo M."/>
            <person name="Matsuda M."/>
            <person name="Matzkin L."/>
            <person name="McAllister B."/>
            <person name="McBride C.S."/>
            <person name="McKernan B."/>
            <person name="McKernan K."/>
            <person name="Mendez-Lago M."/>
            <person name="Minx P."/>
            <person name="Mollenhauer M.U."/>
            <person name="Montooth K."/>
            <person name="Mount S.M."/>
            <person name="Mu X."/>
            <person name="Myers E."/>
            <person name="Negre B."/>
            <person name="Newfeld S."/>
            <person name="Nielsen R."/>
            <person name="Noor M.A."/>
            <person name="O'Grady P."/>
            <person name="Pachter L."/>
            <person name="Papaceit M."/>
            <person name="Parisi M.J."/>
            <person name="Parisi M."/>
            <person name="Parts L."/>
            <person name="Pedersen J.S."/>
            <person name="Pesole G."/>
            <person name="Phillippy A.M."/>
            <person name="Ponting C.P."/>
            <person name="Pop M."/>
            <person name="Porcelli D."/>
            <person name="Powell J.R."/>
            <person name="Prohaska S."/>
            <person name="Pruitt K."/>
            <person name="Puig M."/>
            <person name="Quesneville H."/>
            <person name="Ram K.R."/>
            <person name="Rand D."/>
            <person name="Rasmussen M.D."/>
            <person name="Reed L.K."/>
            <person name="Reenan R."/>
            <person name="Reily A."/>
            <person name="Remington K.A."/>
            <person name="Rieger T.T."/>
            <person name="Ritchie M.G."/>
            <person name="Robin C."/>
            <person name="Rogers Y.H."/>
            <person name="Rohde C."/>
            <person name="Rozas J."/>
            <person name="Rubenfield M.J."/>
            <person name="Ruiz A."/>
            <person name="Russo S."/>
            <person name="Salzberg S.L."/>
            <person name="Sanchez-Gracia A."/>
            <person name="Saranga D.J."/>
            <person name="Sato H."/>
            <person name="Schaeffer S.W."/>
            <person name="Schatz M.C."/>
            <person name="Schlenke T."/>
            <person name="Schwartz R."/>
            <person name="Segarra C."/>
            <person name="Singh R.S."/>
            <person name="Sirot L."/>
            <person name="Sirota M."/>
            <person name="Sisneros N.B."/>
            <person name="Smith C.D."/>
            <person name="Smith T.F."/>
            <person name="Spieth J."/>
            <person name="Stage D.E."/>
            <person name="Stark A."/>
            <person name="Stephan W."/>
            <person name="Strausberg R.L."/>
            <person name="Strempel S."/>
            <person name="Sturgill D."/>
            <person name="Sutton G."/>
            <person name="Sutton G.G."/>
            <person name="Tao W."/>
            <person name="Teichmann S."/>
            <person name="Tobari Y.N."/>
            <person name="Tomimura Y."/>
            <person name="Tsolas J.M."/>
            <person name="Valente V.L."/>
            <person name="Venter E."/>
            <person name="Venter J.C."/>
            <person name="Vicario S."/>
            <person name="Vieira F.G."/>
            <person name="Vilella A.J."/>
            <person name="Villasante A."/>
            <person name="Walenz B."/>
            <person name="Wang J."/>
            <person name="Wasserman M."/>
            <person name="Watts T."/>
            <person name="Wilson D."/>
            <person name="Wilson R.K."/>
            <person name="Wing R.A."/>
            <person name="Wolfner M.F."/>
            <person name="Wong A."/>
            <person name="Wong G.K."/>
            <person name="Wu C.I."/>
            <person name="Wu G."/>
            <person name="Yamamoto D."/>
            <person name="Yang H.P."/>
            <person name="Yang S.P."/>
            <person name="Yorke J.A."/>
            <person name="Yoshida K."/>
            <person name="Zdobnov E."/>
            <person name="Zhang P."/>
            <person name="Zhang Y."/>
            <person name="Zimin A.V."/>
            <person name="Baldwin J."/>
            <person name="Abdouelleil A."/>
            <person name="Abdulkadir J."/>
            <person name="Abebe A."/>
            <person name="Abera B."/>
            <person name="Abreu J."/>
            <person name="Acer S.C."/>
            <person name="Aftuck L."/>
            <person name="Alexander A."/>
            <person name="An P."/>
            <person name="Anderson E."/>
            <person name="Anderson S."/>
            <person name="Arachi H."/>
            <person name="Azer M."/>
            <person name="Bachantsang P."/>
            <person name="Barry A."/>
            <person name="Bayul T."/>
            <person name="Berlin A."/>
            <person name="Bessette D."/>
            <person name="Bloom T."/>
            <person name="Blye J."/>
            <person name="Boguslavskiy L."/>
            <person name="Bonnet C."/>
            <person name="Boukhgalter B."/>
            <person name="Bourzgui I."/>
            <person name="Brown A."/>
            <person name="Cahill P."/>
            <person name="Channer S."/>
            <person name="Cheshatsang Y."/>
            <person name="Chuda L."/>
            <person name="Citroen M."/>
            <person name="Collymore A."/>
            <person name="Cooke P."/>
            <person name="Costello M."/>
            <person name="D'Aco K."/>
            <person name="Daza R."/>
            <person name="De Haan G."/>
            <person name="DeGray S."/>
            <person name="DeMaso C."/>
            <person name="Dhargay N."/>
            <person name="Dooley K."/>
            <person name="Dooley E."/>
            <person name="Doricent M."/>
            <person name="Dorje P."/>
            <person name="Dorjee K."/>
            <person name="Dupes A."/>
            <person name="Elong R."/>
            <person name="Falk J."/>
            <person name="Farina A."/>
            <person name="Faro S."/>
            <person name="Ferguson D."/>
            <person name="Fisher S."/>
            <person name="Foley C.D."/>
            <person name="Franke A."/>
            <person name="Friedrich D."/>
            <person name="Gadbois L."/>
            <person name="Gearin G."/>
            <person name="Gearin C.R."/>
            <person name="Giannoukos G."/>
            <person name="Goode T."/>
            <person name="Graham J."/>
            <person name="Grandbois E."/>
            <person name="Grewal S."/>
            <person name="Gyaltsen K."/>
            <person name="Hafez N."/>
            <person name="Hagos B."/>
            <person name="Hall J."/>
            <person name="Henson C."/>
            <person name="Hollinger A."/>
            <person name="Honan T."/>
            <person name="Huard M.D."/>
            <person name="Hughes L."/>
            <person name="Hurhula B."/>
            <person name="Husby M.E."/>
            <person name="Kamat A."/>
            <person name="Kanga B."/>
            <person name="Kashin S."/>
            <person name="Khazanovich D."/>
            <person name="Kisner P."/>
            <person name="Lance K."/>
            <person name="Lara M."/>
            <person name="Lee W."/>
            <person name="Lennon N."/>
            <person name="Letendre F."/>
            <person name="LeVine R."/>
            <person name="Lipovsky A."/>
            <person name="Liu X."/>
            <person name="Liu J."/>
            <person name="Liu S."/>
            <person name="Lokyitsang T."/>
            <person name="Lokyitsang Y."/>
            <person name="Lubonja R."/>
            <person name="Lui A."/>
            <person name="MacDonald P."/>
            <person name="Magnisalis V."/>
            <person name="Maru K."/>
            <person name="Matthews C."/>
            <person name="McCusker W."/>
            <person name="McDonough S."/>
            <person name="Mehta T."/>
            <person name="Meldrim J."/>
            <person name="Meneus L."/>
            <person name="Mihai O."/>
            <person name="Mihalev A."/>
            <person name="Mihova T."/>
            <person name="Mittelman R."/>
            <person name="Mlenga V."/>
            <person name="Montmayeur A."/>
            <person name="Mulrain L."/>
            <person name="Navidi A."/>
            <person name="Naylor J."/>
            <person name="Negash T."/>
            <person name="Nguyen T."/>
            <person name="Nguyen N."/>
            <person name="Nicol R."/>
            <person name="Norbu C."/>
            <person name="Norbu N."/>
            <person name="Novod N."/>
            <person name="O'Neill B."/>
            <person name="Osman S."/>
            <person name="Markiewicz E."/>
            <person name="Oyono O.L."/>
            <person name="Patti C."/>
            <person name="Phunkhang P."/>
            <person name="Pierre F."/>
            <person name="Priest M."/>
            <person name="Raghuraman S."/>
            <person name="Rege F."/>
            <person name="Reyes R."/>
            <person name="Rise C."/>
            <person name="Rogov P."/>
            <person name="Ross K."/>
            <person name="Ryan E."/>
            <person name="Settipalli S."/>
            <person name="Shea T."/>
            <person name="Sherpa N."/>
            <person name="Shi L."/>
            <person name="Shih D."/>
            <person name="Sparrow T."/>
            <person name="Spaulding J."/>
            <person name="Stalker J."/>
            <person name="Stange-Thomann N."/>
            <person name="Stavropoulos S."/>
            <person name="Stone C."/>
            <person name="Strader C."/>
            <person name="Tesfaye S."/>
            <person name="Thomson T."/>
            <person name="Thoulutsang Y."/>
            <person name="Thoulutsang D."/>
            <person name="Topham K."/>
            <person name="Topping I."/>
            <person name="Tsamla T."/>
            <person name="Vassiliev H."/>
            <person name="Vo A."/>
            <person name="Wangchuk T."/>
            <person name="Wangdi T."/>
            <person name="Weiand M."/>
            <person name="Wilkinson J."/>
            <person name="Wilson A."/>
            <person name="Yadav S."/>
            <person name="Young G."/>
            <person name="Yu Q."/>
            <person name="Zembek L."/>
            <person name="Zhong D."/>
            <person name="Zimmer A."/>
            <person name="Zwirko Z."/>
            <person name="Jaffe D.B."/>
            <person name="Alvarez P."/>
            <person name="Brockman W."/>
            <person name="Butler J."/>
            <person name="Chin C."/>
            <person name="Gnerre S."/>
            <person name="Grabherr M."/>
            <person name="Kleber M."/>
            <person name="Mauceli E."/>
            <person name="MacCallum I."/>
        </authorList>
    </citation>
    <scope>NUCLEOTIDE SEQUENCE [LARGE SCALE GENOMIC DNA]</scope>
    <source>
        <strain evidence="3">Tucson 14024-0371.13</strain>
    </source>
</reference>
<dbReference type="OrthoDB" id="7867543at2759"/>
<dbReference type="HOGENOM" id="CLU_2099351_0_0_1"/>
<dbReference type="InParanoid" id="B3MER7"/>
<dbReference type="AlphaFoldDB" id="B3MER7"/>
<dbReference type="EMBL" id="CH902619">
    <property type="protein sequence ID" value="EDV35531.1"/>
    <property type="molecule type" value="Genomic_DNA"/>
</dbReference>
<dbReference type="OMA" id="ICEAKPW"/>
<dbReference type="Proteomes" id="UP000007801">
    <property type="component" value="Unassembled WGS sequence"/>
</dbReference>
<evidence type="ECO:0008006" key="4">
    <source>
        <dbReference type="Google" id="ProtNLM"/>
    </source>
</evidence>
<keyword evidence="3" id="KW-1185">Reference proteome</keyword>
<dbReference type="STRING" id="7217.B3MER7"/>
<organism evidence="2 3">
    <name type="scientific">Drosophila ananassae</name>
    <name type="common">Fruit fly</name>
    <dbReference type="NCBI Taxonomy" id="7217"/>
    <lineage>
        <taxon>Eukaryota</taxon>
        <taxon>Metazoa</taxon>
        <taxon>Ecdysozoa</taxon>
        <taxon>Arthropoda</taxon>
        <taxon>Hexapoda</taxon>
        <taxon>Insecta</taxon>
        <taxon>Pterygota</taxon>
        <taxon>Neoptera</taxon>
        <taxon>Endopterygota</taxon>
        <taxon>Diptera</taxon>
        <taxon>Brachycera</taxon>
        <taxon>Muscomorpha</taxon>
        <taxon>Ephydroidea</taxon>
        <taxon>Drosophilidae</taxon>
        <taxon>Drosophila</taxon>
        <taxon>Sophophora</taxon>
    </lineage>
</organism>
<feature type="chain" id="PRO_5002792566" description="Secreted protein" evidence="1">
    <location>
        <begin position="24"/>
        <end position="116"/>
    </location>
</feature>
<proteinExistence type="predicted"/>